<evidence type="ECO:0000256" key="2">
    <source>
        <dbReference type="SAM" id="Phobius"/>
    </source>
</evidence>
<accession>A0ABQ9K6J9</accession>
<evidence type="ECO:0000313" key="3">
    <source>
        <dbReference type="EMBL" id="KAJ8985637.1"/>
    </source>
</evidence>
<reference evidence="3" key="1">
    <citation type="journal article" date="2023" name="Insect Mol. Biol.">
        <title>Genome sequencing provides insights into the evolution of gene families encoding plant cell wall-degrading enzymes in longhorned beetles.</title>
        <authorList>
            <person name="Shin N.R."/>
            <person name="Okamura Y."/>
            <person name="Kirsch R."/>
            <person name="Pauchet Y."/>
        </authorList>
    </citation>
    <scope>NUCLEOTIDE SEQUENCE</scope>
    <source>
        <strain evidence="3">MMC_N1</strain>
    </source>
</reference>
<proteinExistence type="predicted"/>
<dbReference type="EMBL" id="JAPWTJ010000010">
    <property type="protein sequence ID" value="KAJ8985637.1"/>
    <property type="molecule type" value="Genomic_DNA"/>
</dbReference>
<gene>
    <name evidence="3" type="ORF">NQ317_015133</name>
</gene>
<sequence length="274" mass="30386">MAAPSAYVFAVRVVKKKQRRWRCVTVFLLLACTYSFLPKEASTSAIRAPLEIISLDDITPAERKELDHLYHKSERPKRSGSGSGDILDSLKYAIGQGIKKKIGQVAHASASATAKLSSGSSGHGYSDHEYSYPQHHYAPESYDHKSFDFWTLKKSILNTLLQAVKAIKGGVIAVKGQLIKGSGHLISAKGKLVKYGPPVHHYSAPSAPEDIYHGSHSAPGPEYHQPEHYPSGPPYSDGKCTGNKNDMRSRCVWYIKMNWDAYIALYRQKRKPCT</sequence>
<keyword evidence="2" id="KW-0472">Membrane</keyword>
<organism evidence="3 4">
    <name type="scientific">Molorchus minor</name>
    <dbReference type="NCBI Taxonomy" id="1323400"/>
    <lineage>
        <taxon>Eukaryota</taxon>
        <taxon>Metazoa</taxon>
        <taxon>Ecdysozoa</taxon>
        <taxon>Arthropoda</taxon>
        <taxon>Hexapoda</taxon>
        <taxon>Insecta</taxon>
        <taxon>Pterygota</taxon>
        <taxon>Neoptera</taxon>
        <taxon>Endopterygota</taxon>
        <taxon>Coleoptera</taxon>
        <taxon>Polyphaga</taxon>
        <taxon>Cucujiformia</taxon>
        <taxon>Chrysomeloidea</taxon>
        <taxon>Cerambycidae</taxon>
        <taxon>Lamiinae</taxon>
        <taxon>Monochamini</taxon>
        <taxon>Molorchus</taxon>
    </lineage>
</organism>
<evidence type="ECO:0000313" key="4">
    <source>
        <dbReference type="Proteomes" id="UP001162164"/>
    </source>
</evidence>
<feature type="transmembrane region" description="Helical" evidence="2">
    <location>
        <begin position="21"/>
        <end position="37"/>
    </location>
</feature>
<keyword evidence="2" id="KW-0812">Transmembrane</keyword>
<feature type="region of interest" description="Disordered" evidence="1">
    <location>
        <begin position="210"/>
        <end position="241"/>
    </location>
</feature>
<dbReference type="Proteomes" id="UP001162164">
    <property type="component" value="Unassembled WGS sequence"/>
</dbReference>
<protein>
    <submittedName>
        <fullName evidence="3">Uncharacterized protein</fullName>
    </submittedName>
</protein>
<keyword evidence="4" id="KW-1185">Reference proteome</keyword>
<comment type="caution">
    <text evidence="3">The sequence shown here is derived from an EMBL/GenBank/DDBJ whole genome shotgun (WGS) entry which is preliminary data.</text>
</comment>
<keyword evidence="2" id="KW-1133">Transmembrane helix</keyword>
<evidence type="ECO:0000256" key="1">
    <source>
        <dbReference type="SAM" id="MobiDB-lite"/>
    </source>
</evidence>
<name>A0ABQ9K6J9_9CUCU</name>